<dbReference type="AlphaFoldDB" id="A9G1B7"/>
<dbReference type="PANTHER" id="PTHR10696">
    <property type="entry name" value="GAMMA-BUTYROBETAINE HYDROXYLASE-RELATED"/>
    <property type="match status" value="1"/>
</dbReference>
<keyword evidence="6" id="KW-1185">Reference proteome</keyword>
<proteinExistence type="predicted"/>
<dbReference type="PANTHER" id="PTHR10696:SF56">
    <property type="entry name" value="TAUD_TFDA-LIKE DOMAIN-CONTAINING PROTEIN"/>
    <property type="match status" value="1"/>
</dbReference>
<evidence type="ECO:0000256" key="1">
    <source>
        <dbReference type="ARBA" id="ARBA00001954"/>
    </source>
</evidence>
<dbReference type="Proteomes" id="UP000002139">
    <property type="component" value="Chromosome"/>
</dbReference>
<name>A9G1B7_SORC5</name>
<dbReference type="HOGENOM" id="CLU_041041_2_0_7"/>
<dbReference type="EMBL" id="AM746676">
    <property type="protein sequence ID" value="CAN92493.1"/>
    <property type="molecule type" value="Genomic_DNA"/>
</dbReference>
<dbReference type="InterPro" id="IPR050411">
    <property type="entry name" value="AlphaKG_dependent_hydroxylases"/>
</dbReference>
<evidence type="ECO:0000313" key="6">
    <source>
        <dbReference type="Proteomes" id="UP000002139"/>
    </source>
</evidence>
<dbReference type="STRING" id="448385.sce2334"/>
<dbReference type="Gene3D" id="3.60.130.10">
    <property type="entry name" value="Clavaminate synthase-like"/>
    <property type="match status" value="1"/>
</dbReference>
<comment type="cofactor">
    <cofactor evidence="1">
        <name>Fe(2+)</name>
        <dbReference type="ChEBI" id="CHEBI:29033"/>
    </cofactor>
</comment>
<dbReference type="eggNOG" id="COG2175">
    <property type="taxonomic scope" value="Bacteria"/>
</dbReference>
<keyword evidence="2" id="KW-0560">Oxidoreductase</keyword>
<dbReference type="InterPro" id="IPR003819">
    <property type="entry name" value="TauD/TfdA-like"/>
</dbReference>
<sequence>MNRRMSSEETAPSADLSQIPAQITGPAAWYGPAMAQSDGWIEHITQAELEEVEAAVRRFDEAGEDPAHLRSEAFPLPSLAARLRRVLAEVLDGRGFALLRGLRGPWLDRGGLRAAAIAFLGIGSHLGSARSQNARGHILGHVKDLGLSSQDPSVRIYQTRERQTFHTDSCDVVALLCLRTARAGGLSALVSSVTLYNEMRRARPDLTEALFAPIETDRRSEVPAGELPYFRIPVLSWHAGLLSGIYQRQYIESARRFPDVPPLTARQIEALDLFDALANDPALHMTMELRPGDIQLVHNHTLLHDRTAFEDWPDPDRKRHLLRLWLAPPGARPLPPVFRERYGALTPGDRGGIVVPGTRLHAPLDPA</sequence>
<evidence type="ECO:0000256" key="3">
    <source>
        <dbReference type="ARBA" id="ARBA00023194"/>
    </source>
</evidence>
<dbReference type="Pfam" id="PF02668">
    <property type="entry name" value="TauD"/>
    <property type="match status" value="1"/>
</dbReference>
<reference evidence="5 6" key="1">
    <citation type="journal article" date="2007" name="Nat. Biotechnol.">
        <title>Complete genome sequence of the myxobacterium Sorangium cellulosum.</title>
        <authorList>
            <person name="Schneiker S."/>
            <person name="Perlova O."/>
            <person name="Kaiser O."/>
            <person name="Gerth K."/>
            <person name="Alici A."/>
            <person name="Altmeyer M.O."/>
            <person name="Bartels D."/>
            <person name="Bekel T."/>
            <person name="Beyer S."/>
            <person name="Bode E."/>
            <person name="Bode H.B."/>
            <person name="Bolten C.J."/>
            <person name="Choudhuri J.V."/>
            <person name="Doss S."/>
            <person name="Elnakady Y.A."/>
            <person name="Frank B."/>
            <person name="Gaigalat L."/>
            <person name="Goesmann A."/>
            <person name="Groeger C."/>
            <person name="Gross F."/>
            <person name="Jelsbak L."/>
            <person name="Jelsbak L."/>
            <person name="Kalinowski J."/>
            <person name="Kegler C."/>
            <person name="Knauber T."/>
            <person name="Konietzny S."/>
            <person name="Kopp M."/>
            <person name="Krause L."/>
            <person name="Krug D."/>
            <person name="Linke B."/>
            <person name="Mahmud T."/>
            <person name="Martinez-Arias R."/>
            <person name="McHardy A.C."/>
            <person name="Merai M."/>
            <person name="Meyer F."/>
            <person name="Mormann S."/>
            <person name="Munoz-Dorado J."/>
            <person name="Perez J."/>
            <person name="Pradella S."/>
            <person name="Rachid S."/>
            <person name="Raddatz G."/>
            <person name="Rosenau F."/>
            <person name="Rueckert C."/>
            <person name="Sasse F."/>
            <person name="Scharfe M."/>
            <person name="Schuster S.C."/>
            <person name="Suen G."/>
            <person name="Treuner-Lange A."/>
            <person name="Velicer G.J."/>
            <person name="Vorholter F.-J."/>
            <person name="Weissman K.J."/>
            <person name="Welch R.D."/>
            <person name="Wenzel S.C."/>
            <person name="Whitworth D.E."/>
            <person name="Wilhelm S."/>
            <person name="Wittmann C."/>
            <person name="Bloecker H."/>
            <person name="Puehler A."/>
            <person name="Mueller R."/>
        </authorList>
    </citation>
    <scope>NUCLEOTIDE SEQUENCE [LARGE SCALE GENOMIC DNA]</scope>
    <source>
        <strain evidence="6">So ce56</strain>
    </source>
</reference>
<organism evidence="5 6">
    <name type="scientific">Sorangium cellulosum (strain So ce56)</name>
    <name type="common">Polyangium cellulosum (strain So ce56)</name>
    <dbReference type="NCBI Taxonomy" id="448385"/>
    <lineage>
        <taxon>Bacteria</taxon>
        <taxon>Pseudomonadati</taxon>
        <taxon>Myxococcota</taxon>
        <taxon>Polyangia</taxon>
        <taxon>Polyangiales</taxon>
        <taxon>Polyangiaceae</taxon>
        <taxon>Sorangium</taxon>
    </lineage>
</organism>
<gene>
    <name evidence="5" type="ordered locus">sce2334</name>
</gene>
<evidence type="ECO:0000259" key="4">
    <source>
        <dbReference type="Pfam" id="PF02668"/>
    </source>
</evidence>
<dbReference type="KEGG" id="scl:sce2334"/>
<feature type="domain" description="TauD/TfdA-like" evidence="4">
    <location>
        <begin position="70"/>
        <end position="325"/>
    </location>
</feature>
<accession>A9G1B7</accession>
<keyword evidence="3" id="KW-0045">Antibiotic biosynthesis</keyword>
<dbReference type="GO" id="GO:0016706">
    <property type="term" value="F:2-oxoglutarate-dependent dioxygenase activity"/>
    <property type="evidence" value="ECO:0007669"/>
    <property type="project" value="UniProtKB-ARBA"/>
</dbReference>
<evidence type="ECO:0000256" key="2">
    <source>
        <dbReference type="ARBA" id="ARBA00023002"/>
    </source>
</evidence>
<protein>
    <recommendedName>
        <fullName evidence="4">TauD/TfdA-like domain-containing protein</fullName>
    </recommendedName>
</protein>
<evidence type="ECO:0000313" key="5">
    <source>
        <dbReference type="EMBL" id="CAN92493.1"/>
    </source>
</evidence>
<dbReference type="SUPFAM" id="SSF51197">
    <property type="entry name" value="Clavaminate synthase-like"/>
    <property type="match status" value="1"/>
</dbReference>
<dbReference type="InterPro" id="IPR042098">
    <property type="entry name" value="TauD-like_sf"/>
</dbReference>
<dbReference type="GO" id="GO:0017000">
    <property type="term" value="P:antibiotic biosynthetic process"/>
    <property type="evidence" value="ECO:0007669"/>
    <property type="project" value="UniProtKB-KW"/>
</dbReference>